<dbReference type="SUPFAM" id="SSF56112">
    <property type="entry name" value="Protein kinase-like (PK-like)"/>
    <property type="match status" value="1"/>
</dbReference>
<reference evidence="1" key="1">
    <citation type="submission" date="2016-12" db="EMBL/GenBank/DDBJ databases">
        <title>The genomes of Aspergillus section Nigri reveals drivers in fungal speciation.</title>
        <authorList>
            <consortium name="DOE Joint Genome Institute"/>
            <person name="Vesth T.C."/>
            <person name="Nybo J."/>
            <person name="Theobald S."/>
            <person name="Brandl J."/>
            <person name="Frisvad J.C."/>
            <person name="Nielsen K.F."/>
            <person name="Lyhne E.K."/>
            <person name="Kogle M.E."/>
            <person name="Kuo A."/>
            <person name="Riley R."/>
            <person name="Clum A."/>
            <person name="Nolan M."/>
            <person name="Lipzen A."/>
            <person name="Salamov A."/>
            <person name="Henrissat B."/>
            <person name="Wiebenga A."/>
            <person name="De vries R.P."/>
            <person name="Grigoriev I.V."/>
            <person name="Mortensen U.H."/>
            <person name="Andersen M.R."/>
            <person name="Baker S.E."/>
        </authorList>
    </citation>
    <scope>NUCLEOTIDE SEQUENCE</scope>
    <source>
        <strain evidence="1">IBT 28561</strain>
    </source>
</reference>
<organism evidence="1 2">
    <name type="scientific">Aspergillus campestris (strain IBT 28561)</name>
    <dbReference type="NCBI Taxonomy" id="1392248"/>
    <lineage>
        <taxon>Eukaryota</taxon>
        <taxon>Fungi</taxon>
        <taxon>Dikarya</taxon>
        <taxon>Ascomycota</taxon>
        <taxon>Pezizomycotina</taxon>
        <taxon>Eurotiomycetes</taxon>
        <taxon>Eurotiomycetidae</taxon>
        <taxon>Eurotiales</taxon>
        <taxon>Aspergillaceae</taxon>
        <taxon>Aspergillus</taxon>
        <taxon>Aspergillus subgen. Circumdati</taxon>
    </lineage>
</organism>
<dbReference type="RefSeq" id="XP_024689937.1">
    <property type="nucleotide sequence ID" value="XM_024839574.1"/>
</dbReference>
<dbReference type="InterPro" id="IPR051678">
    <property type="entry name" value="AGP_Transferase"/>
</dbReference>
<dbReference type="GeneID" id="36547098"/>
<evidence type="ECO:0008006" key="3">
    <source>
        <dbReference type="Google" id="ProtNLM"/>
    </source>
</evidence>
<comment type="caution">
    <text evidence="1">The sequence shown here is derived from an EMBL/GenBank/DDBJ whole genome shotgun (WGS) entry which is preliminary data.</text>
</comment>
<dbReference type="InterPro" id="IPR011009">
    <property type="entry name" value="Kinase-like_dom_sf"/>
</dbReference>
<proteinExistence type="predicted"/>
<protein>
    <recommendedName>
        <fullName evidence="3">Aminoglycoside phosphotransferase domain-containing protein</fullName>
    </recommendedName>
</protein>
<dbReference type="PANTHER" id="PTHR21310">
    <property type="entry name" value="AMINOGLYCOSIDE PHOSPHOTRANSFERASE-RELATED-RELATED"/>
    <property type="match status" value="1"/>
</dbReference>
<name>A0A2I1CUN3_ASPC2</name>
<dbReference type="Proteomes" id="UP000234254">
    <property type="component" value="Unassembled WGS sequence"/>
</dbReference>
<dbReference type="EMBL" id="MSFM01000011">
    <property type="protein sequence ID" value="PKY01343.1"/>
    <property type="molecule type" value="Genomic_DNA"/>
</dbReference>
<dbReference type="AlphaFoldDB" id="A0A2I1CUN3"/>
<evidence type="ECO:0000313" key="1">
    <source>
        <dbReference type="EMBL" id="PKY01343.1"/>
    </source>
</evidence>
<dbReference type="OrthoDB" id="3645574at2759"/>
<gene>
    <name evidence="1" type="ORF">P168DRAFT_312511</name>
</gene>
<accession>A0A2I1CUN3</accession>
<dbReference type="VEuPathDB" id="FungiDB:P168DRAFT_312511"/>
<sequence>MASPSQDPNSHVALKPRRLIRGEITYSAAKEKDANILHELGYREQKLQFFTRLFRSRELIKNIVAHHLGLTSPDACHVVDVEDWIHGSFNVCIRVDIDGPRTKSEKQVMIRFPLPYRIGEGPCPGNADEKVRCEVGTYAWVSEKCPDVPIPHLHGFGLSNGKTFTYLGGLSFFSRSIQRLRRWFLQLLRYPLPSLYVENRVKDQTALESPYIIIDYINPSRGEMLSETWERGRLDPRLRANLFHGLSRIMLNLARIPLPQIGSFILDEHGYLHLGNRPLTLEIQQLENESIPVDLQRDATHVSVDSYVNDILARHQSRLRHQPNAINSVEDGFYQTSALMVMRSVWSCFFRRDLFKGPFFLNLTDLNQSNIFVDHNWNIKCLIDLEWACSQPVEMIHPPHWLTNEAIDLISVDDYEALHGEFMDAFAEEEKSLDMPFPLYPVLKQGFERGTFWCSLALASPTALFKIFYDYIQPRFSKTHDDPAFWRITMPYWTFNTFAFIEHKVEDKEKYDISLREAFQS</sequence>
<keyword evidence="2" id="KW-1185">Reference proteome</keyword>
<evidence type="ECO:0000313" key="2">
    <source>
        <dbReference type="Proteomes" id="UP000234254"/>
    </source>
</evidence>
<dbReference type="PANTHER" id="PTHR21310:SF37">
    <property type="entry name" value="AMINOGLYCOSIDE PHOSPHOTRANSFERASE DOMAIN-CONTAINING PROTEIN"/>
    <property type="match status" value="1"/>
</dbReference>